<comment type="function">
    <text evidence="1">Golgi membrane protein involved in vesicular trafficking and spindle migration.</text>
</comment>
<evidence type="ECO:0000256" key="11">
    <source>
        <dbReference type="SAM" id="Phobius"/>
    </source>
</evidence>
<feature type="transmembrane region" description="Helical" evidence="11">
    <location>
        <begin position="156"/>
        <end position="182"/>
    </location>
</feature>
<gene>
    <name evidence="13" type="ORF">PNAL_LOCUS790</name>
</gene>
<keyword evidence="8" id="KW-0333">Golgi apparatus</keyword>
<feature type="region of interest" description="Disordered" evidence="10">
    <location>
        <begin position="386"/>
        <end position="435"/>
    </location>
</feature>
<evidence type="ECO:0000256" key="5">
    <source>
        <dbReference type="ARBA" id="ARBA00020673"/>
    </source>
</evidence>
<dbReference type="EMBL" id="CAJVNV010000022">
    <property type="protein sequence ID" value="CAG7961967.1"/>
    <property type="molecule type" value="Genomic_DNA"/>
</dbReference>
<feature type="domain" description="VTT" evidence="12">
    <location>
        <begin position="143"/>
        <end position="254"/>
    </location>
</feature>
<dbReference type="Proteomes" id="UP001153461">
    <property type="component" value="Unassembled WGS sequence"/>
</dbReference>
<feature type="transmembrane region" description="Helical" evidence="11">
    <location>
        <begin position="272"/>
        <end position="293"/>
    </location>
</feature>
<evidence type="ECO:0000313" key="13">
    <source>
        <dbReference type="EMBL" id="CAG7961967.1"/>
    </source>
</evidence>
<feature type="region of interest" description="Disordered" evidence="10">
    <location>
        <begin position="1"/>
        <end position="51"/>
    </location>
</feature>
<sequence>MPADYQSTARALSLSPSSPDPIPTSPGSDAQPPWSRAGRRNSGRSSAQATSYRDQIIQRGTRLYVRMNNIWEEMTLWKKIGTVFAALFVGASGIAFMVLTGKLFIWLGPVAEKWETSWLAAFILWLCVFFVSFPPLVGWSTFGTVAGFIFGVWKGWLIYASATILGSTVSFYVSRTILSGFVKRLMEHDKRFAALALTLKYDGLKLLCMIRLCPLPYSICNGAVSTFPTVQPLMYGLATAIISPKLLVPAFIGSRIRLLSEKGEEMSAGSKFVNICSIIFTVGIGIFTGWYIYQRFEPPNSSAVNILWTHTDPFLFFLLFRTLARAKELEAQERADIRGSLQADHAAHRPHRGFSEDPDVNKASLTLARDEEERMGFTDLDDDNVDLVLGDDSDSDQPGPWKNSRRSYHDEFTDNDSDGFAGEEEAYGLHTHVQK</sequence>
<keyword evidence="6 11" id="KW-0812">Transmembrane</keyword>
<feature type="region of interest" description="Disordered" evidence="10">
    <location>
        <begin position="342"/>
        <end position="361"/>
    </location>
</feature>
<dbReference type="PANTHER" id="PTHR47549:SF1">
    <property type="entry name" value="GOLGI APPARATUS MEMBRANE PROTEIN TVP38"/>
    <property type="match status" value="1"/>
</dbReference>
<comment type="subcellular location">
    <subcellularLocation>
        <location evidence="2">Golgi apparatus membrane</location>
        <topology evidence="2">Multi-pass membrane protein</topology>
    </subcellularLocation>
</comment>
<evidence type="ECO:0000256" key="10">
    <source>
        <dbReference type="SAM" id="MobiDB-lite"/>
    </source>
</evidence>
<evidence type="ECO:0000259" key="12">
    <source>
        <dbReference type="Pfam" id="PF09335"/>
    </source>
</evidence>
<feature type="transmembrane region" description="Helical" evidence="11">
    <location>
        <begin position="233"/>
        <end position="252"/>
    </location>
</feature>
<evidence type="ECO:0000256" key="9">
    <source>
        <dbReference type="ARBA" id="ARBA00023136"/>
    </source>
</evidence>
<keyword evidence="7 11" id="KW-1133">Transmembrane helix</keyword>
<evidence type="ECO:0000256" key="6">
    <source>
        <dbReference type="ARBA" id="ARBA00022692"/>
    </source>
</evidence>
<proteinExistence type="inferred from homology"/>
<evidence type="ECO:0000256" key="4">
    <source>
        <dbReference type="ARBA" id="ARBA00013533"/>
    </source>
</evidence>
<dbReference type="InterPro" id="IPR032816">
    <property type="entry name" value="VTT_dom"/>
</dbReference>
<comment type="similarity">
    <text evidence="3">Belongs to the TVP38/TMEM64 family.</text>
</comment>
<dbReference type="AlphaFoldDB" id="A0A9W4HC00"/>
<feature type="compositionally biased region" description="Polar residues" evidence="10">
    <location>
        <begin position="1"/>
        <end position="10"/>
    </location>
</feature>
<dbReference type="Pfam" id="PF09335">
    <property type="entry name" value="VTT_dom"/>
    <property type="match status" value="1"/>
</dbReference>
<feature type="compositionally biased region" description="Acidic residues" evidence="10">
    <location>
        <begin position="413"/>
        <end position="426"/>
    </location>
</feature>
<dbReference type="PANTHER" id="PTHR47549">
    <property type="entry name" value="GOLGI APPARATUS MEMBRANE PROTEIN TVP38-RELATED"/>
    <property type="match status" value="1"/>
</dbReference>
<comment type="caution">
    <text evidence="13">The sequence shown here is derived from an EMBL/GenBank/DDBJ whole genome shotgun (WGS) entry which is preliminary data.</text>
</comment>
<evidence type="ECO:0000256" key="8">
    <source>
        <dbReference type="ARBA" id="ARBA00023034"/>
    </source>
</evidence>
<feature type="transmembrane region" description="Helical" evidence="11">
    <location>
        <begin position="83"/>
        <end position="105"/>
    </location>
</feature>
<dbReference type="GO" id="GO:0016192">
    <property type="term" value="P:vesicle-mediated transport"/>
    <property type="evidence" value="ECO:0007669"/>
    <property type="project" value="TreeGrafter"/>
</dbReference>
<evidence type="ECO:0000256" key="7">
    <source>
        <dbReference type="ARBA" id="ARBA00022989"/>
    </source>
</evidence>
<dbReference type="InterPro" id="IPR051076">
    <property type="entry name" value="Golgi_membrane_TVP38/TMEM64"/>
</dbReference>
<accession>A0A9W4HC00</accession>
<feature type="compositionally biased region" description="Acidic residues" evidence="10">
    <location>
        <begin position="386"/>
        <end position="395"/>
    </location>
</feature>
<evidence type="ECO:0000256" key="2">
    <source>
        <dbReference type="ARBA" id="ARBA00004653"/>
    </source>
</evidence>
<evidence type="ECO:0000313" key="14">
    <source>
        <dbReference type="Proteomes" id="UP001153461"/>
    </source>
</evidence>
<feature type="transmembrane region" description="Helical" evidence="11">
    <location>
        <begin position="117"/>
        <end position="136"/>
    </location>
</feature>
<evidence type="ECO:0000256" key="3">
    <source>
        <dbReference type="ARBA" id="ARBA00008640"/>
    </source>
</evidence>
<reference evidence="13" key="1">
    <citation type="submission" date="2021-07" db="EMBL/GenBank/DDBJ databases">
        <authorList>
            <person name="Branca A.L. A."/>
        </authorList>
    </citation>
    <scope>NUCLEOTIDE SEQUENCE</scope>
</reference>
<evidence type="ECO:0000256" key="1">
    <source>
        <dbReference type="ARBA" id="ARBA00002978"/>
    </source>
</evidence>
<dbReference type="GO" id="GO:0000139">
    <property type="term" value="C:Golgi membrane"/>
    <property type="evidence" value="ECO:0007669"/>
    <property type="project" value="UniProtKB-SubCell"/>
</dbReference>
<name>A0A9W4HC00_PENNA</name>
<dbReference type="GO" id="GO:0000022">
    <property type="term" value="P:mitotic spindle elongation"/>
    <property type="evidence" value="ECO:0007669"/>
    <property type="project" value="TreeGrafter"/>
</dbReference>
<dbReference type="OrthoDB" id="166803at2759"/>
<organism evidence="13 14">
    <name type="scientific">Penicillium nalgiovense</name>
    <dbReference type="NCBI Taxonomy" id="60175"/>
    <lineage>
        <taxon>Eukaryota</taxon>
        <taxon>Fungi</taxon>
        <taxon>Dikarya</taxon>
        <taxon>Ascomycota</taxon>
        <taxon>Pezizomycotina</taxon>
        <taxon>Eurotiomycetes</taxon>
        <taxon>Eurotiomycetidae</taxon>
        <taxon>Eurotiales</taxon>
        <taxon>Aspergillaceae</taxon>
        <taxon>Penicillium</taxon>
    </lineage>
</organism>
<protein>
    <recommendedName>
        <fullName evidence="4">Golgi apparatus membrane protein TVP38</fullName>
    </recommendedName>
    <alternativeName>
        <fullName evidence="5">Golgi apparatus membrane protein tvp38</fullName>
    </alternativeName>
</protein>
<keyword evidence="9 11" id="KW-0472">Membrane</keyword>